<evidence type="ECO:0000313" key="1">
    <source>
        <dbReference type="EMBL" id="SPF40466.1"/>
    </source>
</evidence>
<protein>
    <submittedName>
        <fullName evidence="1">Uncharacterized protein</fullName>
    </submittedName>
</protein>
<dbReference type="OrthoDB" id="114578at2"/>
<proteinExistence type="predicted"/>
<evidence type="ECO:0000313" key="2">
    <source>
        <dbReference type="Proteomes" id="UP000238701"/>
    </source>
</evidence>
<accession>A0A2U3KLF0</accession>
<dbReference type="EMBL" id="OMOD01000123">
    <property type="protein sequence ID" value="SPF40466.1"/>
    <property type="molecule type" value="Genomic_DNA"/>
</dbReference>
<name>A0A2U3KLF0_9BACT</name>
<dbReference type="Proteomes" id="UP000238701">
    <property type="component" value="Unassembled WGS sequence"/>
</dbReference>
<gene>
    <name evidence="1" type="ORF">SBA1_300007</name>
</gene>
<sequence length="197" mass="22240">MPDPLYLSLWFPDFSGPAMLPHTLAVLQQFPFSTPRPGIRYLAVQPVSWNEASVLEHRFSPGIAPEEAVVAVADLIHDDYAYVFDAFWDLWTPDPATGQWNLSPSLVKFVVQGEEFEEGAQEQTGHIEIDFGLDAPFLQENIELTDETQAKVRDNVAKLVEFTLKAEKNTRASGRLLWSESEENLAQKLIARLQKVQ</sequence>
<reference evidence="2" key="1">
    <citation type="submission" date="2018-02" db="EMBL/GenBank/DDBJ databases">
        <authorList>
            <person name="Hausmann B."/>
        </authorList>
    </citation>
    <scope>NUCLEOTIDE SEQUENCE [LARGE SCALE GENOMIC DNA]</scope>
    <source>
        <strain evidence="2">Peat soil MAG SbA1</strain>
    </source>
</reference>
<dbReference type="AlphaFoldDB" id="A0A2U3KLF0"/>
<organism evidence="1 2">
    <name type="scientific">Candidatus Sulfotelmatobacter kueseliae</name>
    <dbReference type="NCBI Taxonomy" id="2042962"/>
    <lineage>
        <taxon>Bacteria</taxon>
        <taxon>Pseudomonadati</taxon>
        <taxon>Acidobacteriota</taxon>
        <taxon>Terriglobia</taxon>
        <taxon>Terriglobales</taxon>
        <taxon>Candidatus Korobacteraceae</taxon>
        <taxon>Candidatus Sulfotelmatobacter</taxon>
    </lineage>
</organism>